<dbReference type="EMBL" id="JARGDH010000003">
    <property type="protein sequence ID" value="KAL0272161.1"/>
    <property type="molecule type" value="Genomic_DNA"/>
</dbReference>
<dbReference type="GO" id="GO:0005761">
    <property type="term" value="C:mitochondrial ribosome"/>
    <property type="evidence" value="ECO:0007669"/>
    <property type="project" value="InterPro"/>
</dbReference>
<comment type="caution">
    <text evidence="3">The sequence shown here is derived from an EMBL/GenBank/DDBJ whole genome shotgun (WGS) entry which is preliminary data.</text>
</comment>
<name>A0AAW2HRA9_9NEOP</name>
<dbReference type="GO" id="GO:0003723">
    <property type="term" value="F:RNA binding"/>
    <property type="evidence" value="ECO:0007669"/>
    <property type="project" value="TreeGrafter"/>
</dbReference>
<dbReference type="PANTHER" id="PTHR31278:SF2">
    <property type="entry name" value="SMALL RIBOSOMAL SUBUNIT PROTEIN MS37"/>
    <property type="match status" value="1"/>
</dbReference>
<evidence type="ECO:0000259" key="2">
    <source>
        <dbReference type="Pfam" id="PF06747"/>
    </source>
</evidence>
<protein>
    <recommendedName>
        <fullName evidence="2">CHCH domain-containing protein</fullName>
    </recommendedName>
</protein>
<dbReference type="SUPFAM" id="SSF47072">
    <property type="entry name" value="Cysteine alpha-hairpin motif"/>
    <property type="match status" value="1"/>
</dbReference>
<keyword evidence="1" id="KW-1015">Disulfide bond</keyword>
<dbReference type="AlphaFoldDB" id="A0AAW2HRA9"/>
<dbReference type="GO" id="GO:0005654">
    <property type="term" value="C:nucleoplasm"/>
    <property type="evidence" value="ECO:0007669"/>
    <property type="project" value="TreeGrafter"/>
</dbReference>
<dbReference type="InterPro" id="IPR010625">
    <property type="entry name" value="CHCH"/>
</dbReference>
<evidence type="ECO:0000313" key="3">
    <source>
        <dbReference type="EMBL" id="KAL0272161.1"/>
    </source>
</evidence>
<dbReference type="InterPro" id="IPR009069">
    <property type="entry name" value="Cys_alpha_HP_mot_SF"/>
</dbReference>
<dbReference type="PANTHER" id="PTHR31278">
    <property type="entry name" value="CHCHD1"/>
    <property type="match status" value="1"/>
</dbReference>
<feature type="domain" description="CHCH" evidence="2">
    <location>
        <begin position="53"/>
        <end position="86"/>
    </location>
</feature>
<accession>A0AAW2HRA9</accession>
<dbReference type="GO" id="GO:0032543">
    <property type="term" value="P:mitochondrial translation"/>
    <property type="evidence" value="ECO:0007669"/>
    <property type="project" value="InterPro"/>
</dbReference>
<sequence>MNRFKPPSKMCMVYPKPLGRSRQDESRVTFKISKELKLKERVRDVGGYRENPCLFELSLIFGCLKENNFNDRVCQEEVTKFQDCYRDSMRARETLQQRRLNPMKYIGSDKMIPNEINEMFRMFK</sequence>
<proteinExistence type="predicted"/>
<reference evidence="3" key="1">
    <citation type="journal article" date="2024" name="Gigascience">
        <title>Chromosome-level genome of the poultry shaft louse Menopon gallinae provides insight into the host-switching and adaptive evolution of parasitic lice.</title>
        <authorList>
            <person name="Xu Y."/>
            <person name="Ma L."/>
            <person name="Liu S."/>
            <person name="Liang Y."/>
            <person name="Liu Q."/>
            <person name="He Z."/>
            <person name="Tian L."/>
            <person name="Duan Y."/>
            <person name="Cai W."/>
            <person name="Li H."/>
            <person name="Song F."/>
        </authorList>
    </citation>
    <scope>NUCLEOTIDE SEQUENCE</scope>
    <source>
        <strain evidence="3">Cailab_2023a</strain>
    </source>
</reference>
<dbReference type="InterPro" id="IPR033620">
    <property type="entry name" value="Ribosomal_mS37_met"/>
</dbReference>
<organism evidence="3">
    <name type="scientific">Menopon gallinae</name>
    <name type="common">poultry shaft louse</name>
    <dbReference type="NCBI Taxonomy" id="328185"/>
    <lineage>
        <taxon>Eukaryota</taxon>
        <taxon>Metazoa</taxon>
        <taxon>Ecdysozoa</taxon>
        <taxon>Arthropoda</taxon>
        <taxon>Hexapoda</taxon>
        <taxon>Insecta</taxon>
        <taxon>Pterygota</taxon>
        <taxon>Neoptera</taxon>
        <taxon>Paraneoptera</taxon>
        <taxon>Psocodea</taxon>
        <taxon>Troctomorpha</taxon>
        <taxon>Phthiraptera</taxon>
        <taxon>Amblycera</taxon>
        <taxon>Menoponidae</taxon>
        <taxon>Menopon</taxon>
    </lineage>
</organism>
<dbReference type="Pfam" id="PF06747">
    <property type="entry name" value="CHCH"/>
    <property type="match status" value="1"/>
</dbReference>
<dbReference type="PROSITE" id="PS51808">
    <property type="entry name" value="CHCH"/>
    <property type="match status" value="1"/>
</dbReference>
<evidence type="ECO:0000256" key="1">
    <source>
        <dbReference type="ARBA" id="ARBA00023157"/>
    </source>
</evidence>
<gene>
    <name evidence="3" type="ORF">PYX00_005241</name>
</gene>